<evidence type="ECO:0000313" key="4">
    <source>
        <dbReference type="Proteomes" id="UP001279734"/>
    </source>
</evidence>
<evidence type="ECO:0000259" key="2">
    <source>
        <dbReference type="Pfam" id="PF23247"/>
    </source>
</evidence>
<dbReference type="Pfam" id="PF23247">
    <property type="entry name" value="LRR_RPS2"/>
    <property type="match status" value="1"/>
</dbReference>
<dbReference type="InterPro" id="IPR032675">
    <property type="entry name" value="LRR_dom_sf"/>
</dbReference>
<keyword evidence="1" id="KW-0611">Plant defense</keyword>
<dbReference type="InterPro" id="IPR050905">
    <property type="entry name" value="Plant_NBS-LRR"/>
</dbReference>
<name>A0AAD3SJH6_NEPGR</name>
<sequence>MKLRVLRVTFAQKATRVFSDRALQRMNNLKELEAVAFDSAEKFLDHIDGPRGLLPQLRRLKLHFLPLLECIPWEVVDLQNLRFLSIAHVDRLTSLFSGSAWFSLVLLEEIYVESCKNMEEIVAKEPEEKGTAAPDDEGEFPRLNTIELGELPKLRRFSSLQKTLKFPKLRYVKLKGCPGIKEFSTGLHLAPRLTTVSIEDTDEVIKEGLNVTLSLRAELHSHGVVAGNEKRAVASLRTETLTDDEGGKALPA</sequence>
<proteinExistence type="predicted"/>
<reference evidence="3" key="1">
    <citation type="submission" date="2023-05" db="EMBL/GenBank/DDBJ databases">
        <title>Nepenthes gracilis genome sequencing.</title>
        <authorList>
            <person name="Fukushima K."/>
        </authorList>
    </citation>
    <scope>NUCLEOTIDE SEQUENCE</scope>
    <source>
        <strain evidence="3">SING2019-196</strain>
    </source>
</reference>
<dbReference type="InterPro" id="IPR057135">
    <property type="entry name" value="At4g27190-like_LRR"/>
</dbReference>
<dbReference type="PANTHER" id="PTHR33463:SF198">
    <property type="entry name" value="RPP4C3"/>
    <property type="match status" value="1"/>
</dbReference>
<accession>A0AAD3SJH6</accession>
<dbReference type="SUPFAM" id="SSF52047">
    <property type="entry name" value="RNI-like"/>
    <property type="match status" value="1"/>
</dbReference>
<dbReference type="EMBL" id="BSYO01000011">
    <property type="protein sequence ID" value="GMH11766.1"/>
    <property type="molecule type" value="Genomic_DNA"/>
</dbReference>
<comment type="caution">
    <text evidence="3">The sequence shown here is derived from an EMBL/GenBank/DDBJ whole genome shotgun (WGS) entry which is preliminary data.</text>
</comment>
<gene>
    <name evidence="3" type="ORF">Nepgr_013607</name>
</gene>
<dbReference type="Proteomes" id="UP001279734">
    <property type="component" value="Unassembled WGS sequence"/>
</dbReference>
<evidence type="ECO:0000256" key="1">
    <source>
        <dbReference type="ARBA" id="ARBA00022821"/>
    </source>
</evidence>
<dbReference type="PANTHER" id="PTHR33463">
    <property type="entry name" value="NB-ARC DOMAIN-CONTAINING PROTEIN-RELATED"/>
    <property type="match status" value="1"/>
</dbReference>
<evidence type="ECO:0000313" key="3">
    <source>
        <dbReference type="EMBL" id="GMH11766.1"/>
    </source>
</evidence>
<keyword evidence="4" id="KW-1185">Reference proteome</keyword>
<dbReference type="AlphaFoldDB" id="A0AAD3SJH6"/>
<organism evidence="3 4">
    <name type="scientific">Nepenthes gracilis</name>
    <name type="common">Slender pitcher plant</name>
    <dbReference type="NCBI Taxonomy" id="150966"/>
    <lineage>
        <taxon>Eukaryota</taxon>
        <taxon>Viridiplantae</taxon>
        <taxon>Streptophyta</taxon>
        <taxon>Embryophyta</taxon>
        <taxon>Tracheophyta</taxon>
        <taxon>Spermatophyta</taxon>
        <taxon>Magnoliopsida</taxon>
        <taxon>eudicotyledons</taxon>
        <taxon>Gunneridae</taxon>
        <taxon>Pentapetalae</taxon>
        <taxon>Caryophyllales</taxon>
        <taxon>Nepenthaceae</taxon>
        <taxon>Nepenthes</taxon>
    </lineage>
</organism>
<feature type="domain" description="Disease resistance protein At4g27190-like leucine-rich repeats" evidence="2">
    <location>
        <begin position="2"/>
        <end position="116"/>
    </location>
</feature>
<protein>
    <recommendedName>
        <fullName evidence="2">Disease resistance protein At4g27190-like leucine-rich repeats domain-containing protein</fullName>
    </recommendedName>
</protein>
<dbReference type="Gene3D" id="3.80.10.10">
    <property type="entry name" value="Ribonuclease Inhibitor"/>
    <property type="match status" value="1"/>
</dbReference>